<reference evidence="2" key="1">
    <citation type="journal article" date="2014" name="Int. J. Syst. Evol. Microbiol.">
        <title>Complete genome sequence of Corynebacterium casei LMG S-19264T (=DSM 44701T), isolated from a smear-ripened cheese.</title>
        <authorList>
            <consortium name="US DOE Joint Genome Institute (JGI-PGF)"/>
            <person name="Walter F."/>
            <person name="Albersmeier A."/>
            <person name="Kalinowski J."/>
            <person name="Ruckert C."/>
        </authorList>
    </citation>
    <scope>NUCLEOTIDE SEQUENCE</scope>
    <source>
        <strain evidence="2">CGMCC 4.7306</strain>
    </source>
</reference>
<dbReference type="Pfam" id="PF05988">
    <property type="entry name" value="DUF899"/>
    <property type="match status" value="1"/>
</dbReference>
<dbReference type="EMBL" id="BMMZ01000003">
    <property type="protein sequence ID" value="GGL59267.1"/>
    <property type="molecule type" value="Genomic_DNA"/>
</dbReference>
<reference evidence="2" key="2">
    <citation type="submission" date="2020-09" db="EMBL/GenBank/DDBJ databases">
        <authorList>
            <person name="Sun Q."/>
            <person name="Zhou Y."/>
        </authorList>
    </citation>
    <scope>NUCLEOTIDE SEQUENCE</scope>
    <source>
        <strain evidence="2">CGMCC 4.7306</strain>
    </source>
</reference>
<evidence type="ECO:0000313" key="3">
    <source>
        <dbReference type="Proteomes" id="UP000613840"/>
    </source>
</evidence>
<accession>A0A917S5V5</accession>
<protein>
    <recommendedName>
        <fullName evidence="4">DUF899 domain-containing protein</fullName>
    </recommendedName>
</protein>
<comment type="caution">
    <text evidence="2">The sequence shown here is derived from an EMBL/GenBank/DDBJ whole genome shotgun (WGS) entry which is preliminary data.</text>
</comment>
<gene>
    <name evidence="2" type="ORF">GCM10011575_17260</name>
</gene>
<name>A0A917S5V5_9ACTN</name>
<evidence type="ECO:0008006" key="4">
    <source>
        <dbReference type="Google" id="ProtNLM"/>
    </source>
</evidence>
<organism evidence="2 3">
    <name type="scientific">Microlunatus endophyticus</name>
    <dbReference type="NCBI Taxonomy" id="1716077"/>
    <lineage>
        <taxon>Bacteria</taxon>
        <taxon>Bacillati</taxon>
        <taxon>Actinomycetota</taxon>
        <taxon>Actinomycetes</taxon>
        <taxon>Propionibacteriales</taxon>
        <taxon>Propionibacteriaceae</taxon>
        <taxon>Microlunatus</taxon>
    </lineage>
</organism>
<dbReference type="InterPro" id="IPR010296">
    <property type="entry name" value="DUF899_thioredox"/>
</dbReference>
<evidence type="ECO:0000313" key="2">
    <source>
        <dbReference type="EMBL" id="GGL59267.1"/>
    </source>
</evidence>
<dbReference type="RefSeq" id="WP_188894768.1">
    <property type="nucleotide sequence ID" value="NZ_BMMZ01000003.1"/>
</dbReference>
<keyword evidence="3" id="KW-1185">Reference proteome</keyword>
<dbReference type="Proteomes" id="UP000613840">
    <property type="component" value="Unassembled WGS sequence"/>
</dbReference>
<feature type="region of interest" description="Disordered" evidence="1">
    <location>
        <begin position="1"/>
        <end position="22"/>
    </location>
</feature>
<proteinExistence type="predicted"/>
<evidence type="ECO:0000256" key="1">
    <source>
        <dbReference type="SAM" id="MobiDB-lite"/>
    </source>
</evidence>
<feature type="compositionally biased region" description="Polar residues" evidence="1">
    <location>
        <begin position="1"/>
        <end position="14"/>
    </location>
</feature>
<sequence>MTTTDQSSIGQPTRSAAPALPPVVSAQEWQQARDELMVLEKQATRSLDALAARRRRLPAMRFGNYEFTTADGTTTLLDLFGDNNELVVYQFMDAGPGNQCPGCTHFTRNVVNLGTLAREGVSWAHISEMPIEQITEITAREGWTMPFVSSRGTTFFADNGVVGFMLMVYLRAGDDIYRTYTTGSRGVDRLMFLHNILDLTPYGRRQDWEDSPEGWPQEPTYG</sequence>
<dbReference type="AlphaFoldDB" id="A0A917S5V5"/>